<gene>
    <name evidence="1" type="ordered locus">PMN2A_1714</name>
</gene>
<accession>Q46H32</accession>
<organism evidence="1 2">
    <name type="scientific">Prochlorococcus marinus (strain NATL2A)</name>
    <dbReference type="NCBI Taxonomy" id="59920"/>
    <lineage>
        <taxon>Bacteria</taxon>
        <taxon>Bacillati</taxon>
        <taxon>Cyanobacteriota</taxon>
        <taxon>Cyanophyceae</taxon>
        <taxon>Synechococcales</taxon>
        <taxon>Prochlorococcaceae</taxon>
        <taxon>Prochlorococcus</taxon>
    </lineage>
</organism>
<sequence length="119" mass="13935">MSLPTIDILFRGYISIIKSRPNKSLFMSFEPDNLQTLISKYRTMDIYELEANIDNWDKENDCPIQTQSLAIAKTELEIKYKERQEQIELLTKSLTSSSRAGRWIFSVKAVIKQLLKFKK</sequence>
<keyword evidence="2" id="KW-1185">Reference proteome</keyword>
<evidence type="ECO:0000313" key="1">
    <source>
        <dbReference type="EMBL" id="AAZ59202.1"/>
    </source>
</evidence>
<proteinExistence type="predicted"/>
<dbReference type="KEGG" id="pmn:PMN2A_1714"/>
<dbReference type="AlphaFoldDB" id="Q46H32"/>
<dbReference type="Proteomes" id="UP000002535">
    <property type="component" value="Chromosome"/>
</dbReference>
<name>Q46H32_PROMT</name>
<reference evidence="1 2" key="1">
    <citation type="journal article" date="2007" name="PLoS Genet.">
        <title>Patterns and implications of gene gain and loss in the evolution of Prochlorococcus.</title>
        <authorList>
            <person name="Kettler G.C."/>
            <person name="Martiny A.C."/>
            <person name="Huang K."/>
            <person name="Zucker J."/>
            <person name="Coleman M.L."/>
            <person name="Rodrigue S."/>
            <person name="Chen F."/>
            <person name="Lapidus A."/>
            <person name="Ferriera S."/>
            <person name="Johnson J."/>
            <person name="Steglich C."/>
            <person name="Church G.M."/>
            <person name="Richardson P."/>
            <person name="Chisholm S.W."/>
        </authorList>
    </citation>
    <scope>NUCLEOTIDE SEQUENCE [LARGE SCALE GENOMIC DNA]</scope>
    <source>
        <strain evidence="1 2">NATL2A</strain>
    </source>
</reference>
<dbReference type="HOGENOM" id="CLU_166827_0_0_3"/>
<evidence type="ECO:0000313" key="2">
    <source>
        <dbReference type="Proteomes" id="UP000002535"/>
    </source>
</evidence>
<protein>
    <submittedName>
        <fullName evidence="1">Uncharacterized protein</fullName>
    </submittedName>
</protein>
<dbReference type="EMBL" id="CP000095">
    <property type="protein sequence ID" value="AAZ59202.1"/>
    <property type="molecule type" value="Genomic_DNA"/>
</dbReference>